<evidence type="ECO:0000256" key="6">
    <source>
        <dbReference type="ARBA" id="ARBA00023002"/>
    </source>
</evidence>
<dbReference type="CDD" id="cd05284">
    <property type="entry name" value="arabinose_DH_like"/>
    <property type="match status" value="1"/>
</dbReference>
<dbReference type="EC" id="1.1.1.1" evidence="3"/>
<accession>A0ABU0SJB0</accession>
<comment type="similarity">
    <text evidence="2 9">Belongs to the zinc-containing alcohol dehydrogenase family.</text>
</comment>
<comment type="cofactor">
    <cofactor evidence="1 9">
        <name>Zn(2+)</name>
        <dbReference type="ChEBI" id="CHEBI:29105"/>
    </cofactor>
</comment>
<dbReference type="SUPFAM" id="SSF51735">
    <property type="entry name" value="NAD(P)-binding Rossmann-fold domains"/>
    <property type="match status" value="1"/>
</dbReference>
<proteinExistence type="inferred from homology"/>
<comment type="caution">
    <text evidence="11">The sequence shown here is derived from an EMBL/GenBank/DDBJ whole genome shotgun (WGS) entry which is preliminary data.</text>
</comment>
<dbReference type="SUPFAM" id="SSF50129">
    <property type="entry name" value="GroES-like"/>
    <property type="match status" value="1"/>
</dbReference>
<keyword evidence="5 9" id="KW-0862">Zinc</keyword>
<evidence type="ECO:0000256" key="7">
    <source>
        <dbReference type="ARBA" id="ARBA00049164"/>
    </source>
</evidence>
<dbReference type="Pfam" id="PF08240">
    <property type="entry name" value="ADH_N"/>
    <property type="match status" value="1"/>
</dbReference>
<dbReference type="InterPro" id="IPR002328">
    <property type="entry name" value="ADH_Zn_CS"/>
</dbReference>
<evidence type="ECO:0000256" key="3">
    <source>
        <dbReference type="ARBA" id="ARBA00013190"/>
    </source>
</evidence>
<dbReference type="Pfam" id="PF00107">
    <property type="entry name" value="ADH_zinc_N"/>
    <property type="match status" value="1"/>
</dbReference>
<reference evidence="11 12" key="1">
    <citation type="submission" date="2023-07" db="EMBL/GenBank/DDBJ databases">
        <title>Comparative genomics of wheat-associated soil bacteria to identify genetic determinants of phenazine resistance.</title>
        <authorList>
            <person name="Mouncey N."/>
        </authorList>
    </citation>
    <scope>NUCLEOTIDE SEQUENCE [LARGE SCALE GENOMIC DNA]</scope>
    <source>
        <strain evidence="11 12">V2I4</strain>
    </source>
</reference>
<dbReference type="InterPro" id="IPR011032">
    <property type="entry name" value="GroES-like_sf"/>
</dbReference>
<evidence type="ECO:0000256" key="2">
    <source>
        <dbReference type="ARBA" id="ARBA00008072"/>
    </source>
</evidence>
<dbReference type="EMBL" id="JAUSZI010000002">
    <property type="protein sequence ID" value="MDQ1023659.1"/>
    <property type="molecule type" value="Genomic_DNA"/>
</dbReference>
<protein>
    <recommendedName>
        <fullName evidence="3">alcohol dehydrogenase</fullName>
        <ecNumber evidence="3">1.1.1.1</ecNumber>
    </recommendedName>
</protein>
<evidence type="ECO:0000256" key="4">
    <source>
        <dbReference type="ARBA" id="ARBA00022723"/>
    </source>
</evidence>
<gene>
    <name evidence="11" type="ORF">QF035_001241</name>
</gene>
<feature type="domain" description="Enoyl reductase (ER)" evidence="10">
    <location>
        <begin position="7"/>
        <end position="364"/>
    </location>
</feature>
<evidence type="ECO:0000313" key="11">
    <source>
        <dbReference type="EMBL" id="MDQ1023659.1"/>
    </source>
</evidence>
<comment type="catalytic activity">
    <reaction evidence="7">
        <text>a secondary alcohol + NAD(+) = a ketone + NADH + H(+)</text>
        <dbReference type="Rhea" id="RHEA:10740"/>
        <dbReference type="ChEBI" id="CHEBI:15378"/>
        <dbReference type="ChEBI" id="CHEBI:17087"/>
        <dbReference type="ChEBI" id="CHEBI:35681"/>
        <dbReference type="ChEBI" id="CHEBI:57540"/>
        <dbReference type="ChEBI" id="CHEBI:57945"/>
        <dbReference type="EC" id="1.1.1.1"/>
    </reaction>
</comment>
<evidence type="ECO:0000256" key="8">
    <source>
        <dbReference type="ARBA" id="ARBA00049243"/>
    </source>
</evidence>
<evidence type="ECO:0000313" key="12">
    <source>
        <dbReference type="Proteomes" id="UP001230328"/>
    </source>
</evidence>
<dbReference type="InterPro" id="IPR036291">
    <property type="entry name" value="NAD(P)-bd_dom_sf"/>
</dbReference>
<dbReference type="InterPro" id="IPR013149">
    <property type="entry name" value="ADH-like_C"/>
</dbReference>
<dbReference type="InterPro" id="IPR020843">
    <property type="entry name" value="ER"/>
</dbReference>
<keyword evidence="12" id="KW-1185">Reference proteome</keyword>
<dbReference type="GO" id="GO:0004022">
    <property type="term" value="F:alcohol dehydrogenase (NAD+) activity"/>
    <property type="evidence" value="ECO:0007669"/>
    <property type="project" value="UniProtKB-EC"/>
</dbReference>
<evidence type="ECO:0000256" key="5">
    <source>
        <dbReference type="ARBA" id="ARBA00022833"/>
    </source>
</evidence>
<keyword evidence="4 9" id="KW-0479">Metal-binding</keyword>
<dbReference type="SMART" id="SM00829">
    <property type="entry name" value="PKS_ER"/>
    <property type="match status" value="1"/>
</dbReference>
<organism evidence="11 12">
    <name type="scientific">Streptomyces umbrinus</name>
    <dbReference type="NCBI Taxonomy" id="67370"/>
    <lineage>
        <taxon>Bacteria</taxon>
        <taxon>Bacillati</taxon>
        <taxon>Actinomycetota</taxon>
        <taxon>Actinomycetes</taxon>
        <taxon>Kitasatosporales</taxon>
        <taxon>Streptomycetaceae</taxon>
        <taxon>Streptomyces</taxon>
        <taxon>Streptomyces phaeochromogenes group</taxon>
    </lineage>
</organism>
<dbReference type="PANTHER" id="PTHR42940:SF8">
    <property type="entry name" value="VACUOLAR PROTEIN SORTING-ASSOCIATED PROTEIN 11"/>
    <property type="match status" value="1"/>
</dbReference>
<evidence type="ECO:0000259" key="10">
    <source>
        <dbReference type="SMART" id="SM00829"/>
    </source>
</evidence>
<dbReference type="Gene3D" id="3.40.50.720">
    <property type="entry name" value="NAD(P)-binding Rossmann-like Domain"/>
    <property type="match status" value="1"/>
</dbReference>
<dbReference type="PROSITE" id="PS00059">
    <property type="entry name" value="ADH_ZINC"/>
    <property type="match status" value="1"/>
</dbReference>
<dbReference type="Proteomes" id="UP001230328">
    <property type="component" value="Unassembled WGS sequence"/>
</dbReference>
<evidence type="ECO:0000256" key="9">
    <source>
        <dbReference type="RuleBase" id="RU361277"/>
    </source>
</evidence>
<dbReference type="InterPro" id="IPR013154">
    <property type="entry name" value="ADH-like_N"/>
</dbReference>
<dbReference type="PANTHER" id="PTHR42940">
    <property type="entry name" value="ALCOHOL DEHYDROGENASE 1-RELATED"/>
    <property type="match status" value="1"/>
</dbReference>
<name>A0ABU0SJB0_9ACTN</name>
<evidence type="ECO:0000256" key="1">
    <source>
        <dbReference type="ARBA" id="ARBA00001947"/>
    </source>
</evidence>
<dbReference type="Gene3D" id="3.90.180.10">
    <property type="entry name" value="Medium-chain alcohol dehydrogenases, catalytic domain"/>
    <property type="match status" value="1"/>
</dbReference>
<sequence length="367" mass="37213">MSTGRMRAVRMTHWGGPPVLTEVARPTPRADEVLIRVEAAGVCRSDLHVLDARPGALPYRTPFTLGHEVAGRVAELGPGATGPAVGERVAVYGPWGCGLCSRCAAGAENYCDRRADLDAVRTGTGVGLGRDGGMADFLLVPSGRLLVPVGDLPSAQAAPLSDAGLTAYHAVSGIRPALPLDGSGGGGGGGGGGASVAVIGVGGLGHLAVQILRATTSARVLAVDVREEALALADACGAHFGTLLRPDTAEVLRRQAGGIGVDAVLDFVGSHSSLELAVGALRAGGELAVVGSGGGELTVRKPGGLPPGVRISLPFWGTRPELEEVVALARKGVVRVETEEFALSSAPEAIDRLRSGQTRGRTVLVPD</sequence>
<comment type="catalytic activity">
    <reaction evidence="8">
        <text>a primary alcohol + NAD(+) = an aldehyde + NADH + H(+)</text>
        <dbReference type="Rhea" id="RHEA:10736"/>
        <dbReference type="ChEBI" id="CHEBI:15378"/>
        <dbReference type="ChEBI" id="CHEBI:15734"/>
        <dbReference type="ChEBI" id="CHEBI:17478"/>
        <dbReference type="ChEBI" id="CHEBI:57540"/>
        <dbReference type="ChEBI" id="CHEBI:57945"/>
        <dbReference type="EC" id="1.1.1.1"/>
    </reaction>
</comment>
<keyword evidence="6 11" id="KW-0560">Oxidoreductase</keyword>